<accession>A0A7J6R961</accession>
<feature type="non-terminal residue" evidence="1">
    <location>
        <position position="1"/>
    </location>
</feature>
<comment type="caution">
    <text evidence="1">The sequence shown here is derived from an EMBL/GenBank/DDBJ whole genome shotgun (WGS) entry which is preliminary data.</text>
</comment>
<sequence length="395" mass="43610">AATSCSLVDDLKTKVWGYLSTRHLPNTLKAAEVTSGLRRSHGFICVPRAKPGLSIECAGWQTLVFMNSQLANSIEGLPGEGAHLIVGLEGSPENPNIVPYFLNDFRIERSSCVVRDVFYFIPRAPPHTRQLRRFHIPTRQLLSPIRLPWEIADLAVADDTLFIISGRGDYSVYMLLELTEASSATGNAKQSDTAYQLCRVSPLPIDLRDTVVGVLPAGREYSQAGEALRASWGIFGNQMSSLLDEDGRLVLIPEFLDATAVDEVHPRKLLYNARVVGGAEPLCVQVVGRSLTEVHKTPALQARFVPATGGTICVALHRTHAILLKFTEEGSTTELSRVLGPSFADFPFKMSITRDWRISIHMRPAGPLDSLDDIIIERDEDDILPRCERVSCLRL</sequence>
<evidence type="ECO:0000313" key="1">
    <source>
        <dbReference type="EMBL" id="KAF4717077.1"/>
    </source>
</evidence>
<dbReference type="AlphaFoldDB" id="A0A7J6R961"/>
<protein>
    <submittedName>
        <fullName evidence="1">Uncharacterized protein</fullName>
    </submittedName>
</protein>
<gene>
    <name evidence="1" type="ORF">FOZ62_002146</name>
</gene>
<evidence type="ECO:0000313" key="2">
    <source>
        <dbReference type="Proteomes" id="UP000574390"/>
    </source>
</evidence>
<dbReference type="EMBL" id="JABANM010023923">
    <property type="protein sequence ID" value="KAF4717077.1"/>
    <property type="molecule type" value="Genomic_DNA"/>
</dbReference>
<dbReference type="Proteomes" id="UP000574390">
    <property type="component" value="Unassembled WGS sequence"/>
</dbReference>
<reference evidence="1 2" key="1">
    <citation type="submission" date="2020-04" db="EMBL/GenBank/DDBJ databases">
        <title>Perkinsus olseni comparative genomics.</title>
        <authorList>
            <person name="Bogema D.R."/>
        </authorList>
    </citation>
    <scope>NUCLEOTIDE SEQUENCE [LARGE SCALE GENOMIC DNA]</scope>
    <source>
        <strain evidence="1">ATCC PRA-205</strain>
    </source>
</reference>
<name>A0A7J6R961_PEROL</name>
<feature type="non-terminal residue" evidence="1">
    <location>
        <position position="395"/>
    </location>
</feature>
<organism evidence="1 2">
    <name type="scientific">Perkinsus olseni</name>
    <name type="common">Perkinsus atlanticus</name>
    <dbReference type="NCBI Taxonomy" id="32597"/>
    <lineage>
        <taxon>Eukaryota</taxon>
        <taxon>Sar</taxon>
        <taxon>Alveolata</taxon>
        <taxon>Perkinsozoa</taxon>
        <taxon>Perkinsea</taxon>
        <taxon>Perkinsida</taxon>
        <taxon>Perkinsidae</taxon>
        <taxon>Perkinsus</taxon>
    </lineage>
</organism>
<proteinExistence type="predicted"/>